<protein>
    <recommendedName>
        <fullName evidence="4">GOLD domain-containing protein</fullName>
    </recommendedName>
</protein>
<feature type="transmembrane region" description="Helical" evidence="1">
    <location>
        <begin position="107"/>
        <end position="128"/>
    </location>
</feature>
<name>A0A3B4TFJ4_SERDU</name>
<dbReference type="AlphaFoldDB" id="A0A3B4TFJ4"/>
<evidence type="ECO:0000313" key="3">
    <source>
        <dbReference type="Proteomes" id="UP000261420"/>
    </source>
</evidence>
<organism evidence="2 3">
    <name type="scientific">Seriola dumerili</name>
    <name type="common">Greater amberjack</name>
    <name type="synonym">Caranx dumerili</name>
    <dbReference type="NCBI Taxonomy" id="41447"/>
    <lineage>
        <taxon>Eukaryota</taxon>
        <taxon>Metazoa</taxon>
        <taxon>Chordata</taxon>
        <taxon>Craniata</taxon>
        <taxon>Vertebrata</taxon>
        <taxon>Euteleostomi</taxon>
        <taxon>Actinopterygii</taxon>
        <taxon>Neopterygii</taxon>
        <taxon>Teleostei</taxon>
        <taxon>Neoteleostei</taxon>
        <taxon>Acanthomorphata</taxon>
        <taxon>Carangaria</taxon>
        <taxon>Carangiformes</taxon>
        <taxon>Carangidae</taxon>
        <taxon>Seriola</taxon>
    </lineage>
</organism>
<dbReference type="STRING" id="41447.ENSSDUP00000004737"/>
<evidence type="ECO:0000313" key="2">
    <source>
        <dbReference type="Ensembl" id="ENSSDUP00000004737.1"/>
    </source>
</evidence>
<evidence type="ECO:0008006" key="4">
    <source>
        <dbReference type="Google" id="ProtNLM"/>
    </source>
</evidence>
<keyword evidence="1" id="KW-0812">Transmembrane</keyword>
<reference evidence="2" key="1">
    <citation type="submission" date="2025-08" db="UniProtKB">
        <authorList>
            <consortium name="Ensembl"/>
        </authorList>
    </citation>
    <scope>IDENTIFICATION</scope>
</reference>
<sequence>MHVVLDPVFAALQEDIHTDVLVTGEYEFSEKPGTTTNLKVNVFPHITDSFGHMLYTKEKFSFTTEKEKLTPLEAKIRHFEYLSQSIANNFNYLRKQGTEMQDTNHHLHVLFLIALAVWQVFILSKGFFKAKELID</sequence>
<proteinExistence type="predicted"/>
<keyword evidence="1" id="KW-1133">Transmembrane helix</keyword>
<dbReference type="Proteomes" id="UP000261420">
    <property type="component" value="Unplaced"/>
</dbReference>
<evidence type="ECO:0000256" key="1">
    <source>
        <dbReference type="SAM" id="Phobius"/>
    </source>
</evidence>
<keyword evidence="1" id="KW-0472">Membrane</keyword>
<dbReference type="Ensembl" id="ENSSDUT00000004831.1">
    <property type="protein sequence ID" value="ENSSDUP00000004737.1"/>
    <property type="gene ID" value="ENSSDUG00000003517.1"/>
</dbReference>
<keyword evidence="3" id="KW-1185">Reference proteome</keyword>
<accession>A0A3B4TFJ4</accession>
<reference evidence="2" key="2">
    <citation type="submission" date="2025-09" db="UniProtKB">
        <authorList>
            <consortium name="Ensembl"/>
        </authorList>
    </citation>
    <scope>IDENTIFICATION</scope>
</reference>